<feature type="transmembrane region" description="Helical" evidence="9">
    <location>
        <begin position="181"/>
        <end position="203"/>
    </location>
</feature>
<dbReference type="GO" id="GO:0006508">
    <property type="term" value="P:proteolysis"/>
    <property type="evidence" value="ECO:0007669"/>
    <property type="project" value="UniProtKB-KW"/>
</dbReference>
<feature type="transmembrane region" description="Helical" evidence="9">
    <location>
        <begin position="118"/>
        <end position="137"/>
    </location>
</feature>
<dbReference type="Pfam" id="PF01252">
    <property type="entry name" value="Peptidase_A8"/>
    <property type="match status" value="1"/>
</dbReference>
<evidence type="ECO:0000256" key="1">
    <source>
        <dbReference type="ARBA" id="ARBA00006139"/>
    </source>
</evidence>
<dbReference type="EC" id="3.4.23.36" evidence="9"/>
<gene>
    <name evidence="9 12" type="primary">lspA</name>
    <name evidence="12" type="ORF">H9813_02060</name>
</gene>
<feature type="active site" evidence="9">
    <location>
        <position position="187"/>
    </location>
</feature>
<evidence type="ECO:0000256" key="5">
    <source>
        <dbReference type="ARBA" id="ARBA00022750"/>
    </source>
</evidence>
<dbReference type="PROSITE" id="PS00855">
    <property type="entry name" value="SPASE_II"/>
    <property type="match status" value="1"/>
</dbReference>
<keyword evidence="8 9" id="KW-0472">Membrane</keyword>
<keyword evidence="5 9" id="KW-0064">Aspartyl protease</keyword>
<evidence type="ECO:0000256" key="9">
    <source>
        <dbReference type="HAMAP-Rule" id="MF_00161"/>
    </source>
</evidence>
<comment type="similarity">
    <text evidence="1 9 11">Belongs to the peptidase A8 family.</text>
</comment>
<proteinExistence type="inferred from homology"/>
<dbReference type="AlphaFoldDB" id="A0A9D2E365"/>
<feature type="active site" evidence="9">
    <location>
        <position position="171"/>
    </location>
</feature>
<feature type="transmembrane region" description="Helical" evidence="9">
    <location>
        <begin position="55"/>
        <end position="72"/>
    </location>
</feature>
<comment type="caution">
    <text evidence="12">The sequence shown here is derived from an EMBL/GenBank/DDBJ whole genome shotgun (WGS) entry which is preliminary data.</text>
</comment>
<dbReference type="HAMAP" id="MF_00161">
    <property type="entry name" value="LspA"/>
    <property type="match status" value="1"/>
</dbReference>
<dbReference type="PRINTS" id="PR00781">
    <property type="entry name" value="LIPOSIGPTASE"/>
</dbReference>
<evidence type="ECO:0000256" key="3">
    <source>
        <dbReference type="ARBA" id="ARBA00022670"/>
    </source>
</evidence>
<feature type="transmembrane region" description="Helical" evidence="9">
    <location>
        <begin position="144"/>
        <end position="161"/>
    </location>
</feature>
<dbReference type="GO" id="GO:0004190">
    <property type="term" value="F:aspartic-type endopeptidase activity"/>
    <property type="evidence" value="ECO:0007669"/>
    <property type="project" value="UniProtKB-UniRule"/>
</dbReference>
<dbReference type="NCBIfam" id="TIGR00077">
    <property type="entry name" value="lspA"/>
    <property type="match status" value="1"/>
</dbReference>
<keyword evidence="6 9" id="KW-0378">Hydrolase</keyword>
<keyword evidence="7 9" id="KW-1133">Transmembrane helix</keyword>
<comment type="function">
    <text evidence="9 10">This protein specifically catalyzes the removal of signal peptides from prolipoproteins.</text>
</comment>
<keyword evidence="3 9" id="KW-0645">Protease</keyword>
<evidence type="ECO:0000313" key="12">
    <source>
        <dbReference type="EMBL" id="HIZ30002.1"/>
    </source>
</evidence>
<organism evidence="12 13">
    <name type="scientific">Candidatus Allofournierella merdipullorum</name>
    <dbReference type="NCBI Taxonomy" id="2838595"/>
    <lineage>
        <taxon>Bacteria</taxon>
        <taxon>Bacillati</taxon>
        <taxon>Bacillota</taxon>
        <taxon>Clostridia</taxon>
        <taxon>Eubacteriales</taxon>
        <taxon>Oscillospiraceae</taxon>
        <taxon>Allofournierella</taxon>
    </lineage>
</organism>
<dbReference type="PANTHER" id="PTHR33695:SF1">
    <property type="entry name" value="LIPOPROTEIN SIGNAL PEPTIDASE"/>
    <property type="match status" value="1"/>
</dbReference>
<sequence length="229" mass="24961">MRSIPACAAGALRCSQNKTVFQKRRAESHRQRCARAAFELSQTRPPQGRAGSGRYSLISALITLAAAALLVVIDQGIKFWATVNLAPVGSMPLIPGVVELRYYLNDGAAFSILQGKQTFLILFTGAALLVVAWYLLFKKPAKKLEYIGWLFVLGGGIGNLVDRVMNGEVVDYINLLFMDFAVFNFADILVCTGIGLLLLSLLLEELSARKQRQQAPAEASPLEQDDGTV</sequence>
<dbReference type="Proteomes" id="UP000824035">
    <property type="component" value="Unassembled WGS sequence"/>
</dbReference>
<evidence type="ECO:0000256" key="4">
    <source>
        <dbReference type="ARBA" id="ARBA00022692"/>
    </source>
</evidence>
<dbReference type="GO" id="GO:0005886">
    <property type="term" value="C:plasma membrane"/>
    <property type="evidence" value="ECO:0007669"/>
    <property type="project" value="UniProtKB-SubCell"/>
</dbReference>
<name>A0A9D2E365_9FIRM</name>
<reference evidence="12" key="1">
    <citation type="journal article" date="2021" name="PeerJ">
        <title>Extensive microbial diversity within the chicken gut microbiome revealed by metagenomics and culture.</title>
        <authorList>
            <person name="Gilroy R."/>
            <person name="Ravi A."/>
            <person name="Getino M."/>
            <person name="Pursley I."/>
            <person name="Horton D.L."/>
            <person name="Alikhan N.F."/>
            <person name="Baker D."/>
            <person name="Gharbi K."/>
            <person name="Hall N."/>
            <person name="Watson M."/>
            <person name="Adriaenssens E.M."/>
            <person name="Foster-Nyarko E."/>
            <person name="Jarju S."/>
            <person name="Secka A."/>
            <person name="Antonio M."/>
            <person name="Oren A."/>
            <person name="Chaudhuri R.R."/>
            <person name="La Ragione R."/>
            <person name="Hildebrand F."/>
            <person name="Pallen M.J."/>
        </authorList>
    </citation>
    <scope>NUCLEOTIDE SEQUENCE</scope>
    <source>
        <strain evidence="12">ChiGjej4B4-18154</strain>
    </source>
</reference>
<keyword evidence="2 9" id="KW-1003">Cell membrane</keyword>
<evidence type="ECO:0000256" key="11">
    <source>
        <dbReference type="RuleBase" id="RU004181"/>
    </source>
</evidence>
<keyword evidence="4 9" id="KW-0812">Transmembrane</keyword>
<comment type="pathway">
    <text evidence="9">Protein modification; lipoprotein biosynthesis (signal peptide cleavage).</text>
</comment>
<evidence type="ECO:0000313" key="13">
    <source>
        <dbReference type="Proteomes" id="UP000824035"/>
    </source>
</evidence>
<dbReference type="EMBL" id="DXBV01000020">
    <property type="protein sequence ID" value="HIZ30002.1"/>
    <property type="molecule type" value="Genomic_DNA"/>
</dbReference>
<evidence type="ECO:0000256" key="7">
    <source>
        <dbReference type="ARBA" id="ARBA00022989"/>
    </source>
</evidence>
<dbReference type="InterPro" id="IPR001872">
    <property type="entry name" value="Peptidase_A8"/>
</dbReference>
<evidence type="ECO:0000256" key="8">
    <source>
        <dbReference type="ARBA" id="ARBA00023136"/>
    </source>
</evidence>
<protein>
    <recommendedName>
        <fullName evidence="9">Lipoprotein signal peptidase</fullName>
        <ecNumber evidence="9">3.4.23.36</ecNumber>
    </recommendedName>
    <alternativeName>
        <fullName evidence="9">Prolipoprotein signal peptidase</fullName>
    </alternativeName>
    <alternativeName>
        <fullName evidence="9">Signal peptidase II</fullName>
        <shortName evidence="9">SPase II</shortName>
    </alternativeName>
</protein>
<dbReference type="PANTHER" id="PTHR33695">
    <property type="entry name" value="LIPOPROTEIN SIGNAL PEPTIDASE"/>
    <property type="match status" value="1"/>
</dbReference>
<evidence type="ECO:0000256" key="6">
    <source>
        <dbReference type="ARBA" id="ARBA00022801"/>
    </source>
</evidence>
<accession>A0A9D2E365</accession>
<evidence type="ECO:0000256" key="10">
    <source>
        <dbReference type="RuleBase" id="RU000594"/>
    </source>
</evidence>
<comment type="subcellular location">
    <subcellularLocation>
        <location evidence="9">Cell membrane</location>
        <topology evidence="9">Multi-pass membrane protein</topology>
    </subcellularLocation>
</comment>
<evidence type="ECO:0000256" key="2">
    <source>
        <dbReference type="ARBA" id="ARBA00022475"/>
    </source>
</evidence>
<comment type="catalytic activity">
    <reaction evidence="9 10">
        <text>Release of signal peptides from bacterial membrane prolipoproteins. Hydrolyzes -Xaa-Yaa-Zaa-|-(S,diacylglyceryl)Cys-, in which Xaa is hydrophobic (preferably Leu), and Yaa (Ala or Ser) and Zaa (Gly or Ala) have small, neutral side chains.</text>
        <dbReference type="EC" id="3.4.23.36"/>
    </reaction>
</comment>
<reference evidence="12" key="2">
    <citation type="submission" date="2021-04" db="EMBL/GenBank/DDBJ databases">
        <authorList>
            <person name="Gilroy R."/>
        </authorList>
    </citation>
    <scope>NUCLEOTIDE SEQUENCE</scope>
    <source>
        <strain evidence="12">ChiGjej4B4-18154</strain>
    </source>
</reference>